<proteinExistence type="predicted"/>
<feature type="coiled-coil region" evidence="1">
    <location>
        <begin position="27"/>
        <end position="61"/>
    </location>
</feature>
<organism evidence="2 3">
    <name type="scientific">Crucibulum laeve</name>
    <dbReference type="NCBI Taxonomy" id="68775"/>
    <lineage>
        <taxon>Eukaryota</taxon>
        <taxon>Fungi</taxon>
        <taxon>Dikarya</taxon>
        <taxon>Basidiomycota</taxon>
        <taxon>Agaricomycotina</taxon>
        <taxon>Agaricomycetes</taxon>
        <taxon>Agaricomycetidae</taxon>
        <taxon>Agaricales</taxon>
        <taxon>Agaricineae</taxon>
        <taxon>Nidulariaceae</taxon>
        <taxon>Crucibulum</taxon>
    </lineage>
</organism>
<sequence>MDTPFKQHLGTNYIPSTEEIDQINAYISIKEKQLAETQRSLEEITRKRDSLRESVESHRALASPARRLPSDIIQEIFLRCLPSKSDAIISSKEAPTKLTQICSAWRDIAVSLPPLWSSIQISFVKLTDPSDSVPEMTYRHYEAVQLWLQRSGSADVINLFARQLLSVSNRWKNIYLDVTDHILEKLEEVSPDNLCNLETLQIHPHYYDLEQNKADISTVSKTRALWLLSQTTNLVKFNFLLDGSEDCNLEERSKMLTLFFYFSPLLDVLSHLWRAWIFLVYA</sequence>
<dbReference type="OrthoDB" id="2269034at2759"/>
<dbReference type="STRING" id="68775.A0A5C3LYI3"/>
<evidence type="ECO:0000313" key="3">
    <source>
        <dbReference type="Proteomes" id="UP000308652"/>
    </source>
</evidence>
<reference evidence="2 3" key="1">
    <citation type="journal article" date="2019" name="Nat. Ecol. Evol.">
        <title>Megaphylogeny resolves global patterns of mushroom evolution.</title>
        <authorList>
            <person name="Varga T."/>
            <person name="Krizsan K."/>
            <person name="Foldi C."/>
            <person name="Dima B."/>
            <person name="Sanchez-Garcia M."/>
            <person name="Sanchez-Ramirez S."/>
            <person name="Szollosi G.J."/>
            <person name="Szarkandi J.G."/>
            <person name="Papp V."/>
            <person name="Albert L."/>
            <person name="Andreopoulos W."/>
            <person name="Angelini C."/>
            <person name="Antonin V."/>
            <person name="Barry K.W."/>
            <person name="Bougher N.L."/>
            <person name="Buchanan P."/>
            <person name="Buyck B."/>
            <person name="Bense V."/>
            <person name="Catcheside P."/>
            <person name="Chovatia M."/>
            <person name="Cooper J."/>
            <person name="Damon W."/>
            <person name="Desjardin D."/>
            <person name="Finy P."/>
            <person name="Geml J."/>
            <person name="Haridas S."/>
            <person name="Hughes K."/>
            <person name="Justo A."/>
            <person name="Karasinski D."/>
            <person name="Kautmanova I."/>
            <person name="Kiss B."/>
            <person name="Kocsube S."/>
            <person name="Kotiranta H."/>
            <person name="LaButti K.M."/>
            <person name="Lechner B.E."/>
            <person name="Liimatainen K."/>
            <person name="Lipzen A."/>
            <person name="Lukacs Z."/>
            <person name="Mihaltcheva S."/>
            <person name="Morgado L.N."/>
            <person name="Niskanen T."/>
            <person name="Noordeloos M.E."/>
            <person name="Ohm R.A."/>
            <person name="Ortiz-Santana B."/>
            <person name="Ovrebo C."/>
            <person name="Racz N."/>
            <person name="Riley R."/>
            <person name="Savchenko A."/>
            <person name="Shiryaev A."/>
            <person name="Soop K."/>
            <person name="Spirin V."/>
            <person name="Szebenyi C."/>
            <person name="Tomsovsky M."/>
            <person name="Tulloss R.E."/>
            <person name="Uehling J."/>
            <person name="Grigoriev I.V."/>
            <person name="Vagvolgyi C."/>
            <person name="Papp T."/>
            <person name="Martin F.M."/>
            <person name="Miettinen O."/>
            <person name="Hibbett D.S."/>
            <person name="Nagy L.G."/>
        </authorList>
    </citation>
    <scope>NUCLEOTIDE SEQUENCE [LARGE SCALE GENOMIC DNA]</scope>
    <source>
        <strain evidence="2 3">CBS 166.37</strain>
    </source>
</reference>
<dbReference type="Proteomes" id="UP000308652">
    <property type="component" value="Unassembled WGS sequence"/>
</dbReference>
<keyword evidence="3" id="KW-1185">Reference proteome</keyword>
<dbReference type="EMBL" id="ML213608">
    <property type="protein sequence ID" value="TFK37453.1"/>
    <property type="molecule type" value="Genomic_DNA"/>
</dbReference>
<dbReference type="AlphaFoldDB" id="A0A5C3LYI3"/>
<gene>
    <name evidence="2" type="ORF">BDQ12DRAFT_713533</name>
</gene>
<protein>
    <submittedName>
        <fullName evidence="2">Uncharacterized protein</fullName>
    </submittedName>
</protein>
<accession>A0A5C3LYI3</accession>
<evidence type="ECO:0000256" key="1">
    <source>
        <dbReference type="SAM" id="Coils"/>
    </source>
</evidence>
<keyword evidence="1" id="KW-0175">Coiled coil</keyword>
<name>A0A5C3LYI3_9AGAR</name>
<evidence type="ECO:0000313" key="2">
    <source>
        <dbReference type="EMBL" id="TFK37453.1"/>
    </source>
</evidence>